<evidence type="ECO:0000313" key="1">
    <source>
        <dbReference type="EMBL" id="KAE8139527.1"/>
    </source>
</evidence>
<dbReference type="AlphaFoldDB" id="A0A5N6SZZ3"/>
<dbReference type="RefSeq" id="XP_031915590.1">
    <property type="nucleotide sequence ID" value="XM_032054041.1"/>
</dbReference>
<dbReference type="Proteomes" id="UP000325672">
    <property type="component" value="Unassembled WGS sequence"/>
</dbReference>
<reference evidence="1 2" key="1">
    <citation type="submission" date="2019-04" db="EMBL/GenBank/DDBJ databases">
        <title>Friends and foes A comparative genomics study of 23 Aspergillus species from section Flavi.</title>
        <authorList>
            <consortium name="DOE Joint Genome Institute"/>
            <person name="Kjaerbolling I."/>
            <person name="Vesth T."/>
            <person name="Frisvad J.C."/>
            <person name="Nybo J.L."/>
            <person name="Theobald S."/>
            <person name="Kildgaard S."/>
            <person name="Isbrandt T."/>
            <person name="Kuo A."/>
            <person name="Sato A."/>
            <person name="Lyhne E.K."/>
            <person name="Kogle M.E."/>
            <person name="Wiebenga A."/>
            <person name="Kun R.S."/>
            <person name="Lubbers R.J."/>
            <person name="Makela M.R."/>
            <person name="Barry K."/>
            <person name="Chovatia M."/>
            <person name="Clum A."/>
            <person name="Daum C."/>
            <person name="Haridas S."/>
            <person name="He G."/>
            <person name="LaButti K."/>
            <person name="Lipzen A."/>
            <person name="Mondo S."/>
            <person name="Riley R."/>
            <person name="Salamov A."/>
            <person name="Simmons B.A."/>
            <person name="Magnuson J.K."/>
            <person name="Henrissat B."/>
            <person name="Mortensen U.H."/>
            <person name="Larsen T.O."/>
            <person name="Devries R.P."/>
            <person name="Grigoriev I.V."/>
            <person name="Machida M."/>
            <person name="Baker S.E."/>
            <person name="Andersen M.R."/>
        </authorList>
    </citation>
    <scope>NUCLEOTIDE SEQUENCE [LARGE SCALE GENOMIC DNA]</scope>
    <source>
        <strain evidence="1 2">CBS 117625</strain>
    </source>
</reference>
<name>A0A5N6SZZ3_ASPPS</name>
<accession>A0A5N6SZZ3</accession>
<organism evidence="1 2">
    <name type="scientific">Aspergillus pseudotamarii</name>
    <dbReference type="NCBI Taxonomy" id="132259"/>
    <lineage>
        <taxon>Eukaryota</taxon>
        <taxon>Fungi</taxon>
        <taxon>Dikarya</taxon>
        <taxon>Ascomycota</taxon>
        <taxon>Pezizomycotina</taxon>
        <taxon>Eurotiomycetes</taxon>
        <taxon>Eurotiomycetidae</taxon>
        <taxon>Eurotiales</taxon>
        <taxon>Aspergillaceae</taxon>
        <taxon>Aspergillus</taxon>
        <taxon>Aspergillus subgen. Circumdati</taxon>
    </lineage>
</organism>
<evidence type="ECO:0000313" key="2">
    <source>
        <dbReference type="Proteomes" id="UP000325672"/>
    </source>
</evidence>
<gene>
    <name evidence="1" type="ORF">BDV38DRAFT_241662</name>
</gene>
<dbReference type="EMBL" id="ML743565">
    <property type="protein sequence ID" value="KAE8139527.1"/>
    <property type="molecule type" value="Genomic_DNA"/>
</dbReference>
<keyword evidence="2" id="KW-1185">Reference proteome</keyword>
<dbReference type="GeneID" id="43638251"/>
<sequence length="79" mass="8726">MIPSCPSCSFTLIYVSSCPSPTSLTPTILRCPIRQGTAPRLCVKVGGALLMLANCWGWMIRCQISIQRWKCVVKPLERG</sequence>
<protein>
    <submittedName>
        <fullName evidence="1">Uncharacterized protein</fullName>
    </submittedName>
</protein>
<proteinExistence type="predicted"/>